<dbReference type="RefSeq" id="WP_289999943.1">
    <property type="nucleotide sequence ID" value="NZ_JAUEPH010000004.1"/>
</dbReference>
<evidence type="ECO:0000313" key="3">
    <source>
        <dbReference type="Proteomes" id="UP001171916"/>
    </source>
</evidence>
<gene>
    <name evidence="2" type="ORF">QVH07_09520</name>
</gene>
<keyword evidence="1" id="KW-0732">Signal</keyword>
<feature type="chain" id="PRO_5047413524" description="Lipocalin-like domain-containing protein" evidence="1">
    <location>
        <begin position="21"/>
        <end position="123"/>
    </location>
</feature>
<comment type="caution">
    <text evidence="2">The sequence shown here is derived from an EMBL/GenBank/DDBJ whole genome shotgun (WGS) entry which is preliminary data.</text>
</comment>
<dbReference type="EMBL" id="JAUEPH010000004">
    <property type="protein sequence ID" value="MDN3204388.1"/>
    <property type="molecule type" value="Genomic_DNA"/>
</dbReference>
<keyword evidence="3" id="KW-1185">Reference proteome</keyword>
<name>A0ABT7YD36_9BACT</name>
<feature type="signal peptide" evidence="1">
    <location>
        <begin position="1"/>
        <end position="20"/>
    </location>
</feature>
<evidence type="ECO:0000313" key="2">
    <source>
        <dbReference type="EMBL" id="MDN3204388.1"/>
    </source>
</evidence>
<sequence>MKRTLIAASLVIIFSSFISMGEFSDPEYFQGRWNVTVYGTPQGDATIPMRFEAQDGALNGFFYGDMSGQESEMDTVYISDGTLNAAFFIGGYDVTISLSEVDKDNSAGFLMNMFELKGVRVQE</sequence>
<proteinExistence type="predicted"/>
<organism evidence="2 3">
    <name type="scientific">Algoriphagus sediminis</name>
    <dbReference type="NCBI Taxonomy" id="3057113"/>
    <lineage>
        <taxon>Bacteria</taxon>
        <taxon>Pseudomonadati</taxon>
        <taxon>Bacteroidota</taxon>
        <taxon>Cytophagia</taxon>
        <taxon>Cytophagales</taxon>
        <taxon>Cyclobacteriaceae</taxon>
        <taxon>Algoriphagus</taxon>
    </lineage>
</organism>
<reference evidence="2" key="1">
    <citation type="submission" date="2023-06" db="EMBL/GenBank/DDBJ databases">
        <title>Robiginitalea aurantiacus sp. nov. and Algoriphagus sediminis sp. nov., isolated from coastal sediment.</title>
        <authorList>
            <person name="Zhou Z.Y."/>
            <person name="An J."/>
            <person name="Jia Y.W."/>
            <person name="Du Z.J."/>
        </authorList>
    </citation>
    <scope>NUCLEOTIDE SEQUENCE</scope>
    <source>
        <strain evidence="2">C2-7</strain>
    </source>
</reference>
<accession>A0ABT7YD36</accession>
<protein>
    <recommendedName>
        <fullName evidence="4">Lipocalin-like domain-containing protein</fullName>
    </recommendedName>
</protein>
<evidence type="ECO:0008006" key="4">
    <source>
        <dbReference type="Google" id="ProtNLM"/>
    </source>
</evidence>
<evidence type="ECO:0000256" key="1">
    <source>
        <dbReference type="SAM" id="SignalP"/>
    </source>
</evidence>
<dbReference type="Proteomes" id="UP001171916">
    <property type="component" value="Unassembled WGS sequence"/>
</dbReference>